<dbReference type="EMBL" id="JAACFV010000183">
    <property type="protein sequence ID" value="KAF7503341.1"/>
    <property type="molecule type" value="Genomic_DNA"/>
</dbReference>
<gene>
    <name evidence="6" type="ORF">GJ744_003947</name>
</gene>
<dbReference type="Proteomes" id="UP000606974">
    <property type="component" value="Unassembled WGS sequence"/>
</dbReference>
<dbReference type="PANTHER" id="PTHR20883">
    <property type="entry name" value="PHYTANOYL-COA DIOXYGENASE DOMAIN CONTAINING 1"/>
    <property type="match status" value="1"/>
</dbReference>
<accession>A0A8H7AA45</accession>
<dbReference type="OrthoDB" id="445007at2759"/>
<comment type="cofactor">
    <cofactor evidence="1">
        <name>Fe cation</name>
        <dbReference type="ChEBI" id="CHEBI:24875"/>
    </cofactor>
</comment>
<dbReference type="PANTHER" id="PTHR20883:SF15">
    <property type="entry name" value="PHYTANOYL-COA DIOXYGENASE DOMAIN-CONTAINING PROTEIN 1"/>
    <property type="match status" value="1"/>
</dbReference>
<evidence type="ECO:0000256" key="3">
    <source>
        <dbReference type="ARBA" id="ARBA00022723"/>
    </source>
</evidence>
<name>A0A8H7AA45_9EURO</name>
<proteinExistence type="inferred from homology"/>
<reference evidence="6" key="1">
    <citation type="submission" date="2020-02" db="EMBL/GenBank/DDBJ databases">
        <authorList>
            <person name="Palmer J.M."/>
        </authorList>
    </citation>
    <scope>NUCLEOTIDE SEQUENCE</scope>
    <source>
        <strain evidence="6">EPUS1.4</strain>
        <tissue evidence="6">Thallus</tissue>
    </source>
</reference>
<dbReference type="Pfam" id="PF05721">
    <property type="entry name" value="PhyH"/>
    <property type="match status" value="1"/>
</dbReference>
<keyword evidence="4" id="KW-0408">Iron</keyword>
<dbReference type="AlphaFoldDB" id="A0A8H7AA45"/>
<dbReference type="SUPFAM" id="SSF51197">
    <property type="entry name" value="Clavaminate synthase-like"/>
    <property type="match status" value="1"/>
</dbReference>
<dbReference type="InterPro" id="IPR008775">
    <property type="entry name" value="Phytyl_CoA_dOase-like"/>
</dbReference>
<evidence type="ECO:0000256" key="4">
    <source>
        <dbReference type="ARBA" id="ARBA00023004"/>
    </source>
</evidence>
<evidence type="ECO:0000256" key="1">
    <source>
        <dbReference type="ARBA" id="ARBA00001962"/>
    </source>
</evidence>
<feature type="region of interest" description="Disordered" evidence="5">
    <location>
        <begin position="250"/>
        <end position="273"/>
    </location>
</feature>
<feature type="compositionally biased region" description="Basic and acidic residues" evidence="5">
    <location>
        <begin position="250"/>
        <end position="268"/>
    </location>
</feature>
<evidence type="ECO:0000313" key="6">
    <source>
        <dbReference type="EMBL" id="KAF7503341.1"/>
    </source>
</evidence>
<keyword evidence="3" id="KW-0479">Metal-binding</keyword>
<evidence type="ECO:0000256" key="2">
    <source>
        <dbReference type="ARBA" id="ARBA00005830"/>
    </source>
</evidence>
<evidence type="ECO:0000256" key="5">
    <source>
        <dbReference type="SAM" id="MobiDB-lite"/>
    </source>
</evidence>
<protein>
    <submittedName>
        <fullName evidence="6">Uncharacterized protein</fullName>
    </submittedName>
</protein>
<organism evidence="6 7">
    <name type="scientific">Endocarpon pusillum</name>
    <dbReference type="NCBI Taxonomy" id="364733"/>
    <lineage>
        <taxon>Eukaryota</taxon>
        <taxon>Fungi</taxon>
        <taxon>Dikarya</taxon>
        <taxon>Ascomycota</taxon>
        <taxon>Pezizomycotina</taxon>
        <taxon>Eurotiomycetes</taxon>
        <taxon>Chaetothyriomycetidae</taxon>
        <taxon>Verrucariales</taxon>
        <taxon>Verrucariaceae</taxon>
        <taxon>Endocarpon</taxon>
    </lineage>
</organism>
<evidence type="ECO:0000313" key="7">
    <source>
        <dbReference type="Proteomes" id="UP000606974"/>
    </source>
</evidence>
<sequence>MPPSRVASPPTDPQPLTNGLTPKQLQQFHTDGYVIIPDYLDQSRCTALLSTISTLLHDFPLKDHPMTKFSTGSSSSSSSAHVGDTYFLTSGDQVRFFFEEDAFSQHSPVLTRPKERAINKIGHALHTHIPAFAAISHTGPTGQLNAKMASQLGFHDPRLLQSMVICKQPEIGGAVPPHQDSTFLYTRRPSAVGFWIALEDATAENGCLSFARGSHRRTPVSRRFVRATEEGGGEGTAFEDVEVGDEAARWPRGFEHEREGEEKEKQGSEAEEEYELGEVNAGTLVLIHGNLLHKSEKNPSQKGRMIYTFHVIEGEEQYDEKNWLQIPGGPEAFTKLEGG</sequence>
<comment type="caution">
    <text evidence="6">The sequence shown here is derived from an EMBL/GenBank/DDBJ whole genome shotgun (WGS) entry which is preliminary data.</text>
</comment>
<keyword evidence="7" id="KW-1185">Reference proteome</keyword>
<dbReference type="GO" id="GO:0046872">
    <property type="term" value="F:metal ion binding"/>
    <property type="evidence" value="ECO:0007669"/>
    <property type="project" value="UniProtKB-KW"/>
</dbReference>
<comment type="similarity">
    <text evidence="2">Belongs to the PhyH family.</text>
</comment>
<dbReference type="Gene3D" id="2.60.120.620">
    <property type="entry name" value="q2cbj1_9rhob like domain"/>
    <property type="match status" value="1"/>
</dbReference>